<proteinExistence type="predicted"/>
<name>A0A1H8F930_9PROT</name>
<evidence type="ECO:0000313" key="1">
    <source>
        <dbReference type="EMBL" id="SEN28120.1"/>
    </source>
</evidence>
<dbReference type="OrthoDB" id="5765597at2"/>
<evidence type="ECO:0000313" key="2">
    <source>
        <dbReference type="Proteomes" id="UP000199459"/>
    </source>
</evidence>
<organism evidence="1 2">
    <name type="scientific">Nitrosomonas marina</name>
    <dbReference type="NCBI Taxonomy" id="917"/>
    <lineage>
        <taxon>Bacteria</taxon>
        <taxon>Pseudomonadati</taxon>
        <taxon>Pseudomonadota</taxon>
        <taxon>Betaproteobacteria</taxon>
        <taxon>Nitrosomonadales</taxon>
        <taxon>Nitrosomonadaceae</taxon>
        <taxon>Nitrosomonas</taxon>
    </lineage>
</organism>
<gene>
    <name evidence="1" type="ORF">SAMN05216325_11252</name>
</gene>
<protein>
    <submittedName>
        <fullName evidence="1">Uncharacterized protein</fullName>
    </submittedName>
</protein>
<sequence length="204" mass="22788">MIARIALLFFQFGLLVGPAVAMQLEADPRVIISFMDKSLPPEQDILRVTSDVTSDNHLVFQVQTKGERVDGESNDYVMLHIQHEKAYALIIPLNREANEAVRIYEAALEPDSQLTAITFKESPLSSQYAGFSATRIDRGTKFTMPLDWINFGASFGFDAYTVEAAIYADTLQINAVYDQARRGRAQPRQISAITLLNNICSPKK</sequence>
<dbReference type="Proteomes" id="UP000199459">
    <property type="component" value="Unassembled WGS sequence"/>
</dbReference>
<dbReference type="EMBL" id="FOCP01000012">
    <property type="protein sequence ID" value="SEN28120.1"/>
    <property type="molecule type" value="Genomic_DNA"/>
</dbReference>
<dbReference type="RefSeq" id="WP_090632040.1">
    <property type="nucleotide sequence ID" value="NZ_FOCP01000012.1"/>
</dbReference>
<reference evidence="1 2" key="1">
    <citation type="submission" date="2016-10" db="EMBL/GenBank/DDBJ databases">
        <authorList>
            <person name="de Groot N.N."/>
        </authorList>
    </citation>
    <scope>NUCLEOTIDE SEQUENCE [LARGE SCALE GENOMIC DNA]</scope>
    <source>
        <strain evidence="1 2">Nm22</strain>
    </source>
</reference>
<accession>A0A1H8F930</accession>
<dbReference type="AlphaFoldDB" id="A0A1H8F930"/>
<dbReference type="STRING" id="917.SAMN05216326_10947"/>